<dbReference type="EMBL" id="OD003773">
    <property type="protein sequence ID" value="CAD7408577.1"/>
    <property type="molecule type" value="Genomic_DNA"/>
</dbReference>
<keyword evidence="1" id="KW-0472">Membrane</keyword>
<keyword evidence="1" id="KW-1133">Transmembrane helix</keyword>
<feature type="transmembrane region" description="Helical" evidence="1">
    <location>
        <begin position="147"/>
        <end position="167"/>
    </location>
</feature>
<name>A0A7R9H5F8_TIMPO</name>
<dbReference type="PANTHER" id="PTHR21879:SF27">
    <property type="entry name" value="OSIRIS 10A"/>
    <property type="match status" value="1"/>
</dbReference>
<proteinExistence type="predicted"/>
<accession>A0A7R9H5F8</accession>
<evidence type="ECO:0000313" key="2">
    <source>
        <dbReference type="EMBL" id="CAD7408577.1"/>
    </source>
</evidence>
<dbReference type="AlphaFoldDB" id="A0A7R9H5F8"/>
<protein>
    <submittedName>
        <fullName evidence="2">Uncharacterized protein</fullName>
    </submittedName>
</protein>
<keyword evidence="1" id="KW-0812">Transmembrane</keyword>
<reference evidence="2" key="1">
    <citation type="submission" date="2020-11" db="EMBL/GenBank/DDBJ databases">
        <authorList>
            <person name="Tran Van P."/>
        </authorList>
    </citation>
    <scope>NUCLEOTIDE SEQUENCE</scope>
</reference>
<evidence type="ECO:0000256" key="1">
    <source>
        <dbReference type="SAM" id="Phobius"/>
    </source>
</evidence>
<dbReference type="InterPro" id="IPR012464">
    <property type="entry name" value="DUF1676"/>
</dbReference>
<dbReference type="GO" id="GO:0016020">
    <property type="term" value="C:membrane"/>
    <property type="evidence" value="ECO:0007669"/>
    <property type="project" value="TreeGrafter"/>
</dbReference>
<gene>
    <name evidence="2" type="ORF">TPSB3V08_LOCUS6423</name>
</gene>
<dbReference type="PANTHER" id="PTHR21879">
    <property type="entry name" value="FI03362P-RELATED-RELATED"/>
    <property type="match status" value="1"/>
</dbReference>
<sequence>MLEAASSFLSRRALHWDMSTVYPGLVLKVGPSLPGSGGGILQFILDRRHPSNFDERTLNTVTRMPMESSVTRMPIETTVASMPIETTVIRMPIETTVARMPIESSVARHLLVRQMVLPMILGMKINLTALIPLFFLVVALISKKAMLFSKLAVLVSGFLGLNSLFLLQRHQQQQQYSYNHDNRPYFGGSFSNLGPQLFKGVSHKEDQTARGGGRNFLWEDTDKFNRD</sequence>
<dbReference type="Pfam" id="PF07898">
    <property type="entry name" value="DUF1676"/>
    <property type="match status" value="1"/>
</dbReference>
<feature type="transmembrane region" description="Helical" evidence="1">
    <location>
        <begin position="116"/>
        <end position="141"/>
    </location>
</feature>
<organism evidence="2">
    <name type="scientific">Timema poppense</name>
    <name type="common">Walking stick</name>
    <dbReference type="NCBI Taxonomy" id="170557"/>
    <lineage>
        <taxon>Eukaryota</taxon>
        <taxon>Metazoa</taxon>
        <taxon>Ecdysozoa</taxon>
        <taxon>Arthropoda</taxon>
        <taxon>Hexapoda</taxon>
        <taxon>Insecta</taxon>
        <taxon>Pterygota</taxon>
        <taxon>Neoptera</taxon>
        <taxon>Polyneoptera</taxon>
        <taxon>Phasmatodea</taxon>
        <taxon>Timematodea</taxon>
        <taxon>Timematoidea</taxon>
        <taxon>Timematidae</taxon>
        <taxon>Timema</taxon>
    </lineage>
</organism>